<dbReference type="Pfam" id="PF00732">
    <property type="entry name" value="GMC_oxred_N"/>
    <property type="match status" value="1"/>
</dbReference>
<dbReference type="InterPro" id="IPR007867">
    <property type="entry name" value="GMC_OxRtase_C"/>
</dbReference>
<dbReference type="PANTHER" id="PTHR11552:SF147">
    <property type="entry name" value="CHOLINE DEHYDROGENASE, MITOCHONDRIAL"/>
    <property type="match status" value="1"/>
</dbReference>
<keyword evidence="3 5" id="KW-0285">Flavoprotein</keyword>
<evidence type="ECO:0000313" key="9">
    <source>
        <dbReference type="RefSeq" id="XP_064072759.1"/>
    </source>
</evidence>
<dbReference type="SUPFAM" id="SSF54373">
    <property type="entry name" value="FAD-linked reductases, C-terminal domain"/>
    <property type="match status" value="1"/>
</dbReference>
<evidence type="ECO:0000256" key="5">
    <source>
        <dbReference type="RuleBase" id="RU003968"/>
    </source>
</evidence>
<keyword evidence="6" id="KW-1133">Transmembrane helix</keyword>
<accession>A0ABM4AN89</accession>
<dbReference type="PIRSF" id="PIRSF000137">
    <property type="entry name" value="Alcohol_oxidase"/>
    <property type="match status" value="1"/>
</dbReference>
<keyword evidence="6" id="KW-0472">Membrane</keyword>
<evidence type="ECO:0000259" key="7">
    <source>
        <dbReference type="PROSITE" id="PS00623"/>
    </source>
</evidence>
<comment type="similarity">
    <text evidence="2 5">Belongs to the GMC oxidoreductase family.</text>
</comment>
<dbReference type="Pfam" id="PF05199">
    <property type="entry name" value="GMC_oxred_C"/>
    <property type="match status" value="1"/>
</dbReference>
<keyword evidence="6" id="KW-0812">Transmembrane</keyword>
<dbReference type="InterPro" id="IPR000172">
    <property type="entry name" value="GMC_OxRdtase_N"/>
</dbReference>
<dbReference type="GeneID" id="113393701"/>
<dbReference type="SUPFAM" id="SSF51905">
    <property type="entry name" value="FAD/NAD(P)-binding domain"/>
    <property type="match status" value="1"/>
</dbReference>
<dbReference type="Gene3D" id="3.50.50.60">
    <property type="entry name" value="FAD/NAD(P)-binding domain"/>
    <property type="match status" value="1"/>
</dbReference>
<organism evidence="8 9">
    <name type="scientific">Vanessa tameamea</name>
    <name type="common">Kamehameha butterfly</name>
    <dbReference type="NCBI Taxonomy" id="334116"/>
    <lineage>
        <taxon>Eukaryota</taxon>
        <taxon>Metazoa</taxon>
        <taxon>Ecdysozoa</taxon>
        <taxon>Arthropoda</taxon>
        <taxon>Hexapoda</taxon>
        <taxon>Insecta</taxon>
        <taxon>Pterygota</taxon>
        <taxon>Neoptera</taxon>
        <taxon>Endopterygota</taxon>
        <taxon>Lepidoptera</taxon>
        <taxon>Glossata</taxon>
        <taxon>Ditrysia</taxon>
        <taxon>Papilionoidea</taxon>
        <taxon>Nymphalidae</taxon>
        <taxon>Nymphalinae</taxon>
        <taxon>Vanessa</taxon>
    </lineage>
</organism>
<protein>
    <submittedName>
        <fullName evidence="9">Glucose dehydrogenase [FAD, quinone]-like</fullName>
    </submittedName>
</protein>
<dbReference type="Proteomes" id="UP001652626">
    <property type="component" value="Chromosome 13"/>
</dbReference>
<evidence type="ECO:0000313" key="8">
    <source>
        <dbReference type="Proteomes" id="UP001652626"/>
    </source>
</evidence>
<dbReference type="InterPro" id="IPR036188">
    <property type="entry name" value="FAD/NAD-bd_sf"/>
</dbReference>
<keyword evidence="4 5" id="KW-0274">FAD</keyword>
<dbReference type="InterPro" id="IPR012132">
    <property type="entry name" value="GMC_OxRdtase"/>
</dbReference>
<evidence type="ECO:0000256" key="1">
    <source>
        <dbReference type="ARBA" id="ARBA00001974"/>
    </source>
</evidence>
<reference evidence="9" key="1">
    <citation type="submission" date="2025-08" db="UniProtKB">
        <authorList>
            <consortium name="RefSeq"/>
        </authorList>
    </citation>
    <scope>IDENTIFICATION</scope>
    <source>
        <tissue evidence="9">Whole body</tissue>
    </source>
</reference>
<proteinExistence type="inferred from homology"/>
<evidence type="ECO:0000256" key="3">
    <source>
        <dbReference type="ARBA" id="ARBA00022630"/>
    </source>
</evidence>
<keyword evidence="8" id="KW-1185">Reference proteome</keyword>
<sequence>MGIQTEQVKFRKFSRTKFVKKLQRWHTNFSPAHDPDLKTSKLRLEITVLVLTVAAAILLCGQFGSSKDFDAMFRSRFSYFGDDITDGDEFDYIVVGAGAAGSAVAARLALAGKHVLLVEAGGDPNILTKIPRASLALGNSFLDWSYDTLPNEKSCLASKGRRCRFTRGRCLGGSTSINYMMYTRGHREDYDFNISGWTWKDIEPYFLKYEGLQDLNLLPKSSAAYHNTSGVVSIGYFGDSGNPWHKRIIEGMTSLNFPYNPDVNAESQIGVSKVLGFTSGGERVSTAKAYLELEGVQRNLKIAKNTQCTGVIIDENNTARGVTVSRSANETLRLYAKNEVVLSAGTIGSAQLLMLSGVGLKEHLREFGIPVKADLSVGNEMSDHVLPLVNIKVDHDAISASNPLSIGLKGIEALQWLTTRTGPMTSNSLTDVTAFLNSNCYNFTLKRLVNDRPECAIPNLQFIYAYVHKGVANIAHTFSDSFLPIAGEVLEQTISANDESSFIVISPVIMRPKSRGWMRLASSDPLVPPAINPNYLSEESDVKEMVEAIKIIEQMVETPIYKKYNASIHRLKISGCPDVDKNGYWECYVRHMTNSVYHAVGTAAIGRVVDERLRVKGIKNLRVGDASVLPHLPRGNTAAAIIAIGERLADFLLQDQWLSR</sequence>
<feature type="transmembrane region" description="Helical" evidence="6">
    <location>
        <begin position="46"/>
        <end position="64"/>
    </location>
</feature>
<evidence type="ECO:0000256" key="6">
    <source>
        <dbReference type="SAM" id="Phobius"/>
    </source>
</evidence>
<feature type="domain" description="Glucose-methanol-choline oxidoreductase N-terminal" evidence="7">
    <location>
        <begin position="168"/>
        <end position="191"/>
    </location>
</feature>
<evidence type="ECO:0000256" key="4">
    <source>
        <dbReference type="ARBA" id="ARBA00022827"/>
    </source>
</evidence>
<dbReference type="Gene3D" id="3.30.560.10">
    <property type="entry name" value="Glucose Oxidase, domain 3"/>
    <property type="match status" value="1"/>
</dbReference>
<dbReference type="RefSeq" id="XP_064072759.1">
    <property type="nucleotide sequence ID" value="XM_064216689.1"/>
</dbReference>
<dbReference type="PANTHER" id="PTHR11552">
    <property type="entry name" value="GLUCOSE-METHANOL-CHOLINE GMC OXIDOREDUCTASE"/>
    <property type="match status" value="1"/>
</dbReference>
<comment type="cofactor">
    <cofactor evidence="1">
        <name>FAD</name>
        <dbReference type="ChEBI" id="CHEBI:57692"/>
    </cofactor>
</comment>
<dbReference type="PROSITE" id="PS00623">
    <property type="entry name" value="GMC_OXRED_1"/>
    <property type="match status" value="1"/>
</dbReference>
<name>A0ABM4AN89_VANTA</name>
<gene>
    <name evidence="9" type="primary">LOC113393701</name>
</gene>
<evidence type="ECO:0000256" key="2">
    <source>
        <dbReference type="ARBA" id="ARBA00010790"/>
    </source>
</evidence>